<dbReference type="EMBL" id="JAEUBD010000382">
    <property type="protein sequence ID" value="KAH3675391.1"/>
    <property type="molecule type" value="Genomic_DNA"/>
</dbReference>
<name>A0A9P8TDY5_9ASCO</name>
<evidence type="ECO:0000313" key="2">
    <source>
        <dbReference type="Proteomes" id="UP000788993"/>
    </source>
</evidence>
<keyword evidence="2" id="KW-1185">Reference proteome</keyword>
<sequence length="101" mass="11062">MPAQLPCPIVSVYPKPLTSSPFSFWPPLPKFSPFMQPPVAEVTPKALNKQSVTLCEVMPLPAQTAAYLLGLISEFSGITNVQGSKQPWLSGISRLTRHLRT</sequence>
<accession>A0A9P8TDY5</accession>
<protein>
    <submittedName>
        <fullName evidence="1">Uncharacterized protein</fullName>
    </submittedName>
</protein>
<organism evidence="1 2">
    <name type="scientific">Ogataea polymorpha</name>
    <dbReference type="NCBI Taxonomy" id="460523"/>
    <lineage>
        <taxon>Eukaryota</taxon>
        <taxon>Fungi</taxon>
        <taxon>Dikarya</taxon>
        <taxon>Ascomycota</taxon>
        <taxon>Saccharomycotina</taxon>
        <taxon>Pichiomycetes</taxon>
        <taxon>Pichiales</taxon>
        <taxon>Pichiaceae</taxon>
        <taxon>Ogataea</taxon>
    </lineage>
</organism>
<reference evidence="1" key="1">
    <citation type="journal article" date="2021" name="Open Biol.">
        <title>Shared evolutionary footprints suggest mitochondrial oxidative damage underlies multiple complex I losses in fungi.</title>
        <authorList>
            <person name="Schikora-Tamarit M.A."/>
            <person name="Marcet-Houben M."/>
            <person name="Nosek J."/>
            <person name="Gabaldon T."/>
        </authorList>
    </citation>
    <scope>NUCLEOTIDE SEQUENCE</scope>
    <source>
        <strain evidence="1">NCAIM Y.01608</strain>
    </source>
</reference>
<dbReference type="Proteomes" id="UP000788993">
    <property type="component" value="Unassembled WGS sequence"/>
</dbReference>
<dbReference type="AlphaFoldDB" id="A0A9P8TDY5"/>
<proteinExistence type="predicted"/>
<gene>
    <name evidence="1" type="ORF">OGATHE_001731</name>
</gene>
<reference evidence="1" key="2">
    <citation type="submission" date="2021-01" db="EMBL/GenBank/DDBJ databases">
        <authorList>
            <person name="Schikora-Tamarit M.A."/>
        </authorList>
    </citation>
    <scope>NUCLEOTIDE SEQUENCE</scope>
    <source>
        <strain evidence="1">NCAIM Y.01608</strain>
    </source>
</reference>
<evidence type="ECO:0000313" key="1">
    <source>
        <dbReference type="EMBL" id="KAH3675391.1"/>
    </source>
</evidence>
<comment type="caution">
    <text evidence="1">The sequence shown here is derived from an EMBL/GenBank/DDBJ whole genome shotgun (WGS) entry which is preliminary data.</text>
</comment>